<reference evidence="9" key="1">
    <citation type="journal article" date="2009" name="PLoS Genet.">
        <title>Sequencing, mapping, and analysis of 27,455 maize full-length cDNAs.</title>
        <authorList>
            <person name="Soderlund C."/>
            <person name="Descour A."/>
            <person name="Kudrna D."/>
            <person name="Bomhoff M."/>
            <person name="Boyd L."/>
            <person name="Currie J."/>
            <person name="Angelova A."/>
            <person name="Collura K."/>
            <person name="Wissotski M."/>
            <person name="Ashley E."/>
            <person name="Morrow D."/>
            <person name="Fernandes J."/>
            <person name="Walbot V."/>
            <person name="Yu Y."/>
        </authorList>
    </citation>
    <scope>NUCLEOTIDE SEQUENCE</scope>
    <source>
        <strain evidence="9">B73</strain>
    </source>
</reference>
<evidence type="ECO:0000256" key="1">
    <source>
        <dbReference type="ARBA" id="ARBA00004370"/>
    </source>
</evidence>
<name>C0PJ18_MAIZE</name>
<evidence type="ECO:0000256" key="5">
    <source>
        <dbReference type="ARBA" id="ARBA00023136"/>
    </source>
</evidence>
<dbReference type="ExpressionAtlas" id="C0PJ18">
    <property type="expression patterns" value="baseline and differential"/>
</dbReference>
<keyword evidence="3" id="KW-0602">Photosynthesis</keyword>
<evidence type="ECO:0000256" key="6">
    <source>
        <dbReference type="ARBA" id="ARBA00023211"/>
    </source>
</evidence>
<keyword evidence="6" id="KW-0464">Manganese</keyword>
<sequence length="171" mass="17032">MAASLQVQAAATLMQPAKIGGRAPSASLPSSRPSSQLARAFGVDAGAARITCSLQSDVRDVASKCVDAAKLAGFAASTHLPPPSPCSSRAASACPSSSPSSSSSPPASRTASAGPSSCPATAAPPSSTPRAAAAPPDTTTPSRSPPEAEATRRSSRRRTSRTPPRPRATSR</sequence>
<evidence type="ECO:0000256" key="2">
    <source>
        <dbReference type="ARBA" id="ARBA00009838"/>
    </source>
</evidence>
<evidence type="ECO:0000256" key="4">
    <source>
        <dbReference type="ARBA" id="ARBA00023078"/>
    </source>
</evidence>
<evidence type="ECO:0000256" key="8">
    <source>
        <dbReference type="SAM" id="MobiDB-lite"/>
    </source>
</evidence>
<comment type="similarity">
    <text evidence="2">Belongs to the PsbO family.</text>
</comment>
<evidence type="ECO:0000256" key="3">
    <source>
        <dbReference type="ARBA" id="ARBA00022531"/>
    </source>
</evidence>
<dbReference type="PANTHER" id="PTHR34058">
    <property type="entry name" value="OXYGEN-EVOLVING ENHANCER PROTEIN 1-2, CHLOROPLASTIC"/>
    <property type="match status" value="1"/>
</dbReference>
<accession>C0PJ18</accession>
<protein>
    <submittedName>
        <fullName evidence="9">Uncharacterized protein</fullName>
    </submittedName>
</protein>
<keyword evidence="7" id="KW-0604">Photosystem II</keyword>
<feature type="region of interest" description="Disordered" evidence="8">
    <location>
        <begin position="15"/>
        <end position="36"/>
    </location>
</feature>
<dbReference type="GO" id="GO:0010207">
    <property type="term" value="P:photosystem II assembly"/>
    <property type="evidence" value="ECO:0007669"/>
    <property type="project" value="InterPro"/>
</dbReference>
<proteinExistence type="evidence at transcript level"/>
<feature type="region of interest" description="Disordered" evidence="8">
    <location>
        <begin position="76"/>
        <end position="171"/>
    </location>
</feature>
<dbReference type="GO" id="GO:0042549">
    <property type="term" value="P:photosystem II stabilization"/>
    <property type="evidence" value="ECO:0007669"/>
    <property type="project" value="InterPro"/>
</dbReference>
<feature type="compositionally biased region" description="Low complexity" evidence="8">
    <location>
        <begin position="86"/>
        <end position="148"/>
    </location>
</feature>
<dbReference type="GO" id="GO:0010242">
    <property type="term" value="F:oxygen evolving activity"/>
    <property type="evidence" value="ECO:0007669"/>
    <property type="project" value="InterPro"/>
</dbReference>
<dbReference type="EMBL" id="BT068287">
    <property type="protein sequence ID" value="ACN35184.1"/>
    <property type="molecule type" value="mRNA"/>
</dbReference>
<organism evidence="9">
    <name type="scientific">Zea mays</name>
    <name type="common">Maize</name>
    <dbReference type="NCBI Taxonomy" id="4577"/>
    <lineage>
        <taxon>Eukaryota</taxon>
        <taxon>Viridiplantae</taxon>
        <taxon>Streptophyta</taxon>
        <taxon>Embryophyta</taxon>
        <taxon>Tracheophyta</taxon>
        <taxon>Spermatophyta</taxon>
        <taxon>Magnoliopsida</taxon>
        <taxon>Liliopsida</taxon>
        <taxon>Poales</taxon>
        <taxon>Poaceae</taxon>
        <taxon>PACMAD clade</taxon>
        <taxon>Panicoideae</taxon>
        <taxon>Andropogonodae</taxon>
        <taxon>Andropogoneae</taxon>
        <taxon>Tripsacinae</taxon>
        <taxon>Zea</taxon>
    </lineage>
</organism>
<evidence type="ECO:0000313" key="9">
    <source>
        <dbReference type="EMBL" id="ACN35184.1"/>
    </source>
</evidence>
<dbReference type="AlphaFoldDB" id="C0PJ18"/>
<dbReference type="GO" id="GO:0009654">
    <property type="term" value="C:photosystem II oxygen evolving complex"/>
    <property type="evidence" value="ECO:0007669"/>
    <property type="project" value="InterPro"/>
</dbReference>
<keyword evidence="4" id="KW-0793">Thylakoid</keyword>
<comment type="subcellular location">
    <subcellularLocation>
        <location evidence="1">Membrane</location>
    </subcellularLocation>
</comment>
<evidence type="ECO:0000256" key="7">
    <source>
        <dbReference type="ARBA" id="ARBA00023276"/>
    </source>
</evidence>
<feature type="compositionally biased region" description="Low complexity" evidence="8">
    <location>
        <begin position="22"/>
        <end position="36"/>
    </location>
</feature>
<dbReference type="InterPro" id="IPR002628">
    <property type="entry name" value="PsbO"/>
</dbReference>
<keyword evidence="5" id="KW-0472">Membrane</keyword>